<reference evidence="2 3" key="1">
    <citation type="submission" date="2019-08" db="EMBL/GenBank/DDBJ databases">
        <authorList>
            <person name="Peeters C."/>
        </authorList>
    </citation>
    <scope>NUCLEOTIDE SEQUENCE [LARGE SCALE GENOMIC DNA]</scope>
    <source>
        <strain evidence="2 3">LMG 31012</strain>
    </source>
</reference>
<dbReference type="RefSeq" id="WP_174978327.1">
    <property type="nucleotide sequence ID" value="NZ_CABPSH010000012.1"/>
</dbReference>
<keyword evidence="3" id="KW-1185">Reference proteome</keyword>
<dbReference type="Proteomes" id="UP000400981">
    <property type="component" value="Unassembled WGS sequence"/>
</dbReference>
<dbReference type="PANTHER" id="PTHR40269:SF1">
    <property type="entry name" value="OUTER MEMBRANE PROTEIN"/>
    <property type="match status" value="1"/>
</dbReference>
<evidence type="ECO:0000313" key="2">
    <source>
        <dbReference type="EMBL" id="VVE36448.1"/>
    </source>
</evidence>
<dbReference type="Pfam" id="PF11737">
    <property type="entry name" value="DUF3300"/>
    <property type="match status" value="1"/>
</dbReference>
<evidence type="ECO:0000256" key="1">
    <source>
        <dbReference type="SAM" id="MobiDB-lite"/>
    </source>
</evidence>
<dbReference type="InterPro" id="IPR021728">
    <property type="entry name" value="DUF3300"/>
</dbReference>
<feature type="compositionally biased region" description="Pro residues" evidence="1">
    <location>
        <begin position="321"/>
        <end position="336"/>
    </location>
</feature>
<proteinExistence type="predicted"/>
<organism evidence="2 3">
    <name type="scientific">Pandoraea eparura</name>
    <dbReference type="NCBI Taxonomy" id="2508291"/>
    <lineage>
        <taxon>Bacteria</taxon>
        <taxon>Pseudomonadati</taxon>
        <taxon>Pseudomonadota</taxon>
        <taxon>Betaproteobacteria</taxon>
        <taxon>Burkholderiales</taxon>
        <taxon>Burkholderiaceae</taxon>
        <taxon>Pandoraea</taxon>
    </lineage>
</organism>
<evidence type="ECO:0000313" key="3">
    <source>
        <dbReference type="Proteomes" id="UP000400981"/>
    </source>
</evidence>
<feature type="compositionally biased region" description="Polar residues" evidence="1">
    <location>
        <begin position="370"/>
        <end position="391"/>
    </location>
</feature>
<evidence type="ECO:0008006" key="4">
    <source>
        <dbReference type="Google" id="ProtNLM"/>
    </source>
</evidence>
<sequence>MGIKLAKLLAIAGILVVAVSARLFSQQAAPDGRVLPYAPEQLDQMLAPIALYPDALLSQMLMASTYPLEVVQADRWLRAPGNAVLRGNQLADALAPLPWDPSVKSLVPFPRILYMMDDNLDWTERLGNAFLTNEAAVMDAIQRLRSRAKAAGKLASTERSTVSDEDGAIVIAPADPALIYVPVYDPHIVYGPWPYPAYPPVAFPGIWGGVSIGDLGFGWVGFSVVLPLWGWSYCNWHDHRIDVVRGRFGNTHRSGAYSGSMWEHDPAHRHGVPYSDVTPSRRAGVPAVSPDLQRTFRGYSVPSATPPAPSARSTPTVPARPAYPSPQRTPPPPPAARPATGSQSPGVPPSFESFGRGASVRNQALRGQASRMSSSPPHQNGSSGRSMTPQVAPSGGHGRR</sequence>
<dbReference type="EMBL" id="CABPSH010000012">
    <property type="protein sequence ID" value="VVE36448.1"/>
    <property type="molecule type" value="Genomic_DNA"/>
</dbReference>
<dbReference type="AlphaFoldDB" id="A0A5E4XJU8"/>
<protein>
    <recommendedName>
        <fullName evidence="4">DUF3300 domain-containing protein</fullName>
    </recommendedName>
</protein>
<name>A0A5E4XJU8_9BURK</name>
<gene>
    <name evidence="2" type="ORF">PEP31012_03954</name>
</gene>
<feature type="compositionally biased region" description="Low complexity" evidence="1">
    <location>
        <begin position="310"/>
        <end position="320"/>
    </location>
</feature>
<dbReference type="PANTHER" id="PTHR40269">
    <property type="entry name" value="OUTER MEMBRANE PROTEIN-RELATED"/>
    <property type="match status" value="1"/>
</dbReference>
<feature type="region of interest" description="Disordered" evidence="1">
    <location>
        <begin position="272"/>
        <end position="400"/>
    </location>
</feature>
<accession>A0A5E4XJU8</accession>